<reference evidence="8" key="1">
    <citation type="journal article" date="2020" name="Mol. Plant Microbe">
        <title>Rhizobial microsymbionts of the narrowly endemic Oxytropis species growing in Kamchatka are characterized by significant genetic diversity and possess a set of genes that are associated with T3SS and T6SS secretion systems and can affect the development of symbiosis.</title>
        <authorList>
            <person name="Safronova V."/>
            <person name="Guro P."/>
            <person name="Sazanova A."/>
            <person name="Kuznetsova I."/>
            <person name="Belimov A."/>
            <person name="Yakubov V."/>
            <person name="Chirak E."/>
            <person name="Afonin A."/>
            <person name="Gogolev Y."/>
            <person name="Andronov E."/>
            <person name="Tikhonovich I."/>
        </authorList>
    </citation>
    <scope>NUCLEOTIDE SEQUENCE [LARGE SCALE GENOMIC DNA]</scope>
    <source>
        <strain evidence="8">583</strain>
    </source>
</reference>
<dbReference type="AlphaFoldDB" id="A0A7G6T3W8"/>
<accession>A0A7G6T3W8</accession>
<dbReference type="PROSITE" id="PS00092">
    <property type="entry name" value="N6_MTASE"/>
    <property type="match status" value="1"/>
</dbReference>
<name>A0A7G6T3W8_9HYPH</name>
<evidence type="ECO:0000256" key="1">
    <source>
        <dbReference type="ARBA" id="ARBA00006594"/>
    </source>
</evidence>
<evidence type="ECO:0000256" key="5">
    <source>
        <dbReference type="RuleBase" id="RU362026"/>
    </source>
</evidence>
<evidence type="ECO:0000313" key="8">
    <source>
        <dbReference type="Proteomes" id="UP000515465"/>
    </source>
</evidence>
<dbReference type="Pfam" id="PF01555">
    <property type="entry name" value="N6_N4_Mtase"/>
    <property type="match status" value="2"/>
</dbReference>
<protein>
    <recommendedName>
        <fullName evidence="5">Methyltransferase</fullName>
        <ecNumber evidence="5">2.1.1.-</ecNumber>
    </recommendedName>
</protein>
<evidence type="ECO:0000256" key="2">
    <source>
        <dbReference type="ARBA" id="ARBA00022603"/>
    </source>
</evidence>
<dbReference type="PRINTS" id="PR00508">
    <property type="entry name" value="S21N4MTFRASE"/>
</dbReference>
<dbReference type="GO" id="GO:0009007">
    <property type="term" value="F:site-specific DNA-methyltransferase (adenine-specific) activity"/>
    <property type="evidence" value="ECO:0007669"/>
    <property type="project" value="UniProtKB-EC"/>
</dbReference>
<dbReference type="GO" id="GO:0005737">
    <property type="term" value="C:cytoplasm"/>
    <property type="evidence" value="ECO:0007669"/>
    <property type="project" value="TreeGrafter"/>
</dbReference>
<gene>
    <name evidence="7" type="ORF">HB778_29020</name>
</gene>
<sequence length="237" mass="25845">MAGAREARCLSIPVQRLGPVPAVAAATCPSNTVLHGDCIEVMAGLPAECVDSILIDPPYLCRYRDRSGRTIANDNNPRWLKPAFAEAYRVLRPNSLCVSFYGWNAADQFLGAWRAAGFRIVGHLVFAKTCASSTRFVAAQHECAYILAKGRPPVPSEALPDVLPWQYTGNQLHPTQRPVEPLRTLIDAFCPASGLVLDPFCGSGSTLVAAVDCGRNWLGVELDVRHAIRALRRLNHE</sequence>
<dbReference type="NCBIfam" id="NF010253">
    <property type="entry name" value="PRK13699.1"/>
    <property type="match status" value="1"/>
</dbReference>
<comment type="catalytic activity">
    <reaction evidence="4">
        <text>a 2'-deoxyadenosine in DNA + S-adenosyl-L-methionine = an N(6)-methyl-2'-deoxyadenosine in DNA + S-adenosyl-L-homocysteine + H(+)</text>
        <dbReference type="Rhea" id="RHEA:15197"/>
        <dbReference type="Rhea" id="RHEA-COMP:12418"/>
        <dbReference type="Rhea" id="RHEA-COMP:12419"/>
        <dbReference type="ChEBI" id="CHEBI:15378"/>
        <dbReference type="ChEBI" id="CHEBI:57856"/>
        <dbReference type="ChEBI" id="CHEBI:59789"/>
        <dbReference type="ChEBI" id="CHEBI:90615"/>
        <dbReference type="ChEBI" id="CHEBI:90616"/>
        <dbReference type="EC" id="2.1.1.72"/>
    </reaction>
</comment>
<keyword evidence="2 7" id="KW-0489">Methyltransferase</keyword>
<dbReference type="REBASE" id="439786">
    <property type="entry name" value="M.Mhu583ORF29020P"/>
</dbReference>
<dbReference type="PANTHER" id="PTHR13370">
    <property type="entry name" value="RNA METHYLASE-RELATED"/>
    <property type="match status" value="1"/>
</dbReference>
<dbReference type="GO" id="GO:0032259">
    <property type="term" value="P:methylation"/>
    <property type="evidence" value="ECO:0007669"/>
    <property type="project" value="UniProtKB-KW"/>
</dbReference>
<dbReference type="SUPFAM" id="SSF53335">
    <property type="entry name" value="S-adenosyl-L-methionine-dependent methyltransferases"/>
    <property type="match status" value="1"/>
</dbReference>
<evidence type="ECO:0000256" key="3">
    <source>
        <dbReference type="ARBA" id="ARBA00022679"/>
    </source>
</evidence>
<dbReference type="PANTHER" id="PTHR13370:SF3">
    <property type="entry name" value="TRNA (GUANINE(10)-N2)-METHYLTRANSFERASE HOMOLOG"/>
    <property type="match status" value="1"/>
</dbReference>
<dbReference type="InterPro" id="IPR029063">
    <property type="entry name" value="SAM-dependent_MTases_sf"/>
</dbReference>
<organism evidence="7 8">
    <name type="scientific">Mesorhizobium huakuii</name>
    <dbReference type="NCBI Taxonomy" id="28104"/>
    <lineage>
        <taxon>Bacteria</taxon>
        <taxon>Pseudomonadati</taxon>
        <taxon>Pseudomonadota</taxon>
        <taxon>Alphaproteobacteria</taxon>
        <taxon>Hyphomicrobiales</taxon>
        <taxon>Phyllobacteriaceae</taxon>
        <taxon>Mesorhizobium</taxon>
    </lineage>
</organism>
<dbReference type="GO" id="GO:0003677">
    <property type="term" value="F:DNA binding"/>
    <property type="evidence" value="ECO:0007669"/>
    <property type="project" value="InterPro"/>
</dbReference>
<keyword evidence="3" id="KW-0808">Transferase</keyword>
<dbReference type="InterPro" id="IPR001091">
    <property type="entry name" value="RM_Methyltransferase"/>
</dbReference>
<evidence type="ECO:0000256" key="4">
    <source>
        <dbReference type="ARBA" id="ARBA00047942"/>
    </source>
</evidence>
<dbReference type="InterPro" id="IPR002941">
    <property type="entry name" value="DNA_methylase_N4/N6"/>
</dbReference>
<dbReference type="EMBL" id="CP050296">
    <property type="protein sequence ID" value="QND61450.1"/>
    <property type="molecule type" value="Genomic_DNA"/>
</dbReference>
<evidence type="ECO:0000259" key="6">
    <source>
        <dbReference type="Pfam" id="PF01555"/>
    </source>
</evidence>
<feature type="domain" description="DNA methylase N-4/N-6" evidence="6">
    <location>
        <begin position="50"/>
        <end position="153"/>
    </location>
</feature>
<dbReference type="Proteomes" id="UP000515465">
    <property type="component" value="Chromosome"/>
</dbReference>
<dbReference type="Gene3D" id="3.40.50.150">
    <property type="entry name" value="Vaccinia Virus protein VP39"/>
    <property type="match status" value="1"/>
</dbReference>
<feature type="domain" description="DNA methylase N-4/N-6" evidence="6">
    <location>
        <begin position="169"/>
        <end position="223"/>
    </location>
</feature>
<dbReference type="GO" id="GO:0008170">
    <property type="term" value="F:N-methyltransferase activity"/>
    <property type="evidence" value="ECO:0007669"/>
    <property type="project" value="InterPro"/>
</dbReference>
<dbReference type="EC" id="2.1.1.-" evidence="5"/>
<proteinExistence type="inferred from homology"/>
<dbReference type="InterPro" id="IPR002052">
    <property type="entry name" value="DNA_methylase_N6_adenine_CS"/>
</dbReference>
<comment type="similarity">
    <text evidence="1 5">Belongs to the N(4)/N(6)-methyltransferase family.</text>
</comment>
<evidence type="ECO:0000313" key="7">
    <source>
        <dbReference type="EMBL" id="QND61450.1"/>
    </source>
</evidence>